<keyword evidence="2" id="KW-1185">Reference proteome</keyword>
<dbReference type="Proteomes" id="UP000237105">
    <property type="component" value="Unassembled WGS sequence"/>
</dbReference>
<evidence type="ECO:0000313" key="1">
    <source>
        <dbReference type="EMBL" id="PON68067.1"/>
    </source>
</evidence>
<organism evidence="1 2">
    <name type="scientific">Parasponia andersonii</name>
    <name type="common">Sponia andersonii</name>
    <dbReference type="NCBI Taxonomy" id="3476"/>
    <lineage>
        <taxon>Eukaryota</taxon>
        <taxon>Viridiplantae</taxon>
        <taxon>Streptophyta</taxon>
        <taxon>Embryophyta</taxon>
        <taxon>Tracheophyta</taxon>
        <taxon>Spermatophyta</taxon>
        <taxon>Magnoliopsida</taxon>
        <taxon>eudicotyledons</taxon>
        <taxon>Gunneridae</taxon>
        <taxon>Pentapetalae</taxon>
        <taxon>rosids</taxon>
        <taxon>fabids</taxon>
        <taxon>Rosales</taxon>
        <taxon>Cannabaceae</taxon>
        <taxon>Parasponia</taxon>
    </lineage>
</organism>
<dbReference type="OrthoDB" id="1834910at2759"/>
<name>A0A2P5D440_PARAD</name>
<dbReference type="AlphaFoldDB" id="A0A2P5D440"/>
<accession>A0A2P5D440</accession>
<proteinExistence type="predicted"/>
<dbReference type="EMBL" id="JXTB01000066">
    <property type="protein sequence ID" value="PON68067.1"/>
    <property type="molecule type" value="Genomic_DNA"/>
</dbReference>
<evidence type="ECO:0000313" key="2">
    <source>
        <dbReference type="Proteomes" id="UP000237105"/>
    </source>
</evidence>
<comment type="caution">
    <text evidence="1">The sequence shown here is derived from an EMBL/GenBank/DDBJ whole genome shotgun (WGS) entry which is preliminary data.</text>
</comment>
<feature type="non-terminal residue" evidence="1">
    <location>
        <position position="79"/>
    </location>
</feature>
<sequence>MAVWQNSPRWSLISRLQLCSVEKVLLGLFAGLGRENFTICCVLLWNLWWERNTFKYESGYRNVVEIIEDVGRFLFEFQR</sequence>
<gene>
    <name evidence="1" type="ORF">PanWU01x14_098710</name>
</gene>
<protein>
    <submittedName>
        <fullName evidence="1">Uncharacterized protein</fullName>
    </submittedName>
</protein>
<reference evidence="2" key="1">
    <citation type="submission" date="2016-06" db="EMBL/GenBank/DDBJ databases">
        <title>Parallel loss of symbiosis genes in relatives of nitrogen-fixing non-legume Parasponia.</title>
        <authorList>
            <person name="Van Velzen R."/>
            <person name="Holmer R."/>
            <person name="Bu F."/>
            <person name="Rutten L."/>
            <person name="Van Zeijl A."/>
            <person name="Liu W."/>
            <person name="Santuari L."/>
            <person name="Cao Q."/>
            <person name="Sharma T."/>
            <person name="Shen D."/>
            <person name="Roswanjaya Y."/>
            <person name="Wardhani T."/>
            <person name="Kalhor M.S."/>
            <person name="Jansen J."/>
            <person name="Van den Hoogen J."/>
            <person name="Gungor B."/>
            <person name="Hartog M."/>
            <person name="Hontelez J."/>
            <person name="Verver J."/>
            <person name="Yang W.-C."/>
            <person name="Schijlen E."/>
            <person name="Repin R."/>
            <person name="Schilthuizen M."/>
            <person name="Schranz E."/>
            <person name="Heidstra R."/>
            <person name="Miyata K."/>
            <person name="Fedorova E."/>
            <person name="Kohlen W."/>
            <person name="Bisseling T."/>
            <person name="Smit S."/>
            <person name="Geurts R."/>
        </authorList>
    </citation>
    <scope>NUCLEOTIDE SEQUENCE [LARGE SCALE GENOMIC DNA]</scope>
    <source>
        <strain evidence="2">cv. WU1-14</strain>
    </source>
</reference>